<feature type="transmembrane region" description="Helical" evidence="1">
    <location>
        <begin position="66"/>
        <end position="85"/>
    </location>
</feature>
<dbReference type="AlphaFoldDB" id="A0A1Q2CA73"/>
<evidence type="ECO:0000259" key="2">
    <source>
        <dbReference type="Pfam" id="PF18153"/>
    </source>
</evidence>
<accession>A0A1Q2CA73</accession>
<dbReference type="RefSeq" id="WP_077327340.1">
    <property type="nucleotide sequence ID" value="NZ_CP012098.1"/>
</dbReference>
<proteinExistence type="predicted"/>
<dbReference type="Pfam" id="PF18153">
    <property type="entry name" value="Cap15_CD_rec"/>
    <property type="match status" value="1"/>
</dbReference>
<organism evidence="3 4">
    <name type="scientific">Anaerostipes hadrus</name>
    <dbReference type="NCBI Taxonomy" id="649756"/>
    <lineage>
        <taxon>Bacteria</taxon>
        <taxon>Bacillati</taxon>
        <taxon>Bacillota</taxon>
        <taxon>Clostridia</taxon>
        <taxon>Lachnospirales</taxon>
        <taxon>Lachnospiraceae</taxon>
        <taxon>Anaerostipes</taxon>
    </lineage>
</organism>
<feature type="domain" description="CD-NTase-associated protein 15" evidence="2">
    <location>
        <begin position="95"/>
        <end position="198"/>
    </location>
</feature>
<keyword evidence="1" id="KW-0812">Transmembrane</keyword>
<evidence type="ECO:0000313" key="4">
    <source>
        <dbReference type="Proteomes" id="UP000188159"/>
    </source>
</evidence>
<feature type="transmembrane region" description="Helical" evidence="1">
    <location>
        <begin position="14"/>
        <end position="37"/>
    </location>
</feature>
<dbReference type="InterPro" id="IPR041208">
    <property type="entry name" value="Cap15"/>
</dbReference>
<reference evidence="3 4" key="1">
    <citation type="journal article" date="2016" name="Sci. Rep.">
        <title>Accelerated dysbiosis of gut microbiota during aggravation of DSS-induced colitis by a butyrate-producing bacterium.</title>
        <authorList>
            <person name="Zhang Q."/>
            <person name="Wu Y."/>
            <person name="Wang J."/>
            <person name="Wu G."/>
            <person name="Long W."/>
            <person name="Xue Z."/>
            <person name="Wang L."/>
            <person name="Zhang X."/>
            <person name="Pang X."/>
            <person name="Zhao Y."/>
            <person name="Zhao L."/>
            <person name="Zhang C."/>
        </authorList>
    </citation>
    <scope>NUCLEOTIDE SEQUENCE [LARGE SCALE GENOMIC DNA]</scope>
    <source>
        <strain evidence="3 4">BPB5</strain>
    </source>
</reference>
<keyword evidence="1" id="KW-0472">Membrane</keyword>
<name>A0A1Q2CA73_ANAHA</name>
<dbReference type="EMBL" id="CP012098">
    <property type="protein sequence ID" value="AQP40618.1"/>
    <property type="molecule type" value="Genomic_DNA"/>
</dbReference>
<protein>
    <recommendedName>
        <fullName evidence="2">CD-NTase-associated protein 15 domain-containing protein</fullName>
    </recommendedName>
</protein>
<sequence length="215" mass="25115">MHAYTIDKSLREKIILQIFILSIILSLVLTFLLGGIITNAKMWLQQYTWISDILKLCDQLEVTTNFIGVTFLYALIYWTFDNYIWKWKPLRKVLNVPDLNGHWEGELTSTTYQTTIHMDLNVEQTWSKISFVSTFPKSKSESNVASIFIERDGIIKVGFGFINHSRELLHQYDGYNILDLDDENHLFGRYFNNRDNSNVSNSGGNIRTFELQRTN</sequence>
<evidence type="ECO:0000256" key="1">
    <source>
        <dbReference type="SAM" id="Phobius"/>
    </source>
</evidence>
<evidence type="ECO:0000313" key="3">
    <source>
        <dbReference type="EMBL" id="AQP40618.1"/>
    </source>
</evidence>
<keyword evidence="1" id="KW-1133">Transmembrane helix</keyword>
<gene>
    <name evidence="3" type="ORF">DO83_14200</name>
</gene>
<dbReference type="Proteomes" id="UP000188159">
    <property type="component" value="Chromosome"/>
</dbReference>